<feature type="transmembrane region" description="Helical" evidence="6">
    <location>
        <begin position="385"/>
        <end position="405"/>
    </location>
</feature>
<proteinExistence type="predicted"/>
<feature type="transmembrane region" description="Helical" evidence="6">
    <location>
        <begin position="209"/>
        <end position="227"/>
    </location>
</feature>
<keyword evidence="5 6" id="KW-0472">Membrane</keyword>
<feature type="transmembrane region" description="Helical" evidence="6">
    <location>
        <begin position="31"/>
        <end position="56"/>
    </location>
</feature>
<feature type="transmembrane region" description="Helical" evidence="6">
    <location>
        <begin position="82"/>
        <end position="101"/>
    </location>
</feature>
<evidence type="ECO:0000256" key="3">
    <source>
        <dbReference type="ARBA" id="ARBA00022692"/>
    </source>
</evidence>
<feature type="transmembrane region" description="Helical" evidence="6">
    <location>
        <begin position="107"/>
        <end position="127"/>
    </location>
</feature>
<protein>
    <recommendedName>
        <fullName evidence="9">Oligosaccharide flippase family protein</fullName>
    </recommendedName>
</protein>
<feature type="transmembrane region" description="Helical" evidence="6">
    <location>
        <begin position="139"/>
        <end position="159"/>
    </location>
</feature>
<dbReference type="PANTHER" id="PTHR30250">
    <property type="entry name" value="PST FAMILY PREDICTED COLANIC ACID TRANSPORTER"/>
    <property type="match status" value="1"/>
</dbReference>
<comment type="caution">
    <text evidence="7">The sequence shown here is derived from an EMBL/GenBank/DDBJ whole genome shotgun (WGS) entry which is preliminary data.</text>
</comment>
<feature type="transmembrane region" description="Helical" evidence="6">
    <location>
        <begin position="417"/>
        <end position="437"/>
    </location>
</feature>
<evidence type="ECO:0000313" key="7">
    <source>
        <dbReference type="EMBL" id="MEO1766437.1"/>
    </source>
</evidence>
<feature type="transmembrane region" description="Helical" evidence="6">
    <location>
        <begin position="443"/>
        <end position="465"/>
    </location>
</feature>
<gene>
    <name evidence="7" type="ORF">V6E02_04345</name>
</gene>
<dbReference type="Proteomes" id="UP001482231">
    <property type="component" value="Unassembled WGS sequence"/>
</dbReference>
<feature type="transmembrane region" description="Helical" evidence="6">
    <location>
        <begin position="247"/>
        <end position="270"/>
    </location>
</feature>
<dbReference type="InterPro" id="IPR050833">
    <property type="entry name" value="Poly_Biosynth_Transport"/>
</dbReference>
<evidence type="ECO:0000256" key="5">
    <source>
        <dbReference type="ARBA" id="ARBA00023136"/>
    </source>
</evidence>
<dbReference type="Pfam" id="PF13440">
    <property type="entry name" value="Polysacc_synt_3"/>
    <property type="match status" value="1"/>
</dbReference>
<evidence type="ECO:0000256" key="6">
    <source>
        <dbReference type="SAM" id="Phobius"/>
    </source>
</evidence>
<evidence type="ECO:0000256" key="4">
    <source>
        <dbReference type="ARBA" id="ARBA00022989"/>
    </source>
</evidence>
<feature type="transmembrane region" description="Helical" evidence="6">
    <location>
        <begin position="301"/>
        <end position="324"/>
    </location>
</feature>
<sequence length="480" mass="52202">MILVAGGRASNALLTLVTLYALTRLLPPGEYAVLALVTAFQAFAGLIVVNPAGLWFQRHLHEWHDAGSLPSRRRGLDEIQRFAALVTASLVVLWGGFVHSMTWETTVFFGALVAAIIYFQTDATVSSNVFNALGSRSSAVLWQLALSALGLILSAGLTLQWRNAVAWLAGQALAAVLVSLVSRATLRRVVGQPTPSTPHGEHSFLRERGYWRFALPLAALTSLMWLYGNGYRFILERAWDATALGIFLLALSVPAQMTAVLESIVMQYAYPFYFRRIAGQVDESTKAEATAAMTNALLPLYWAWGAFLCVATPQVIFLITAPSYHGAAQWAIYGALLEVARLTGNAWNLTAQARKDFRPLVLPHAVGAVGSLITALVVWHTGASAQVFAAGLLLAALVQSALMVIRSRNMLPLWFSRRRAGIAGLVLFLGLMLGFLWRADHGPLVSILIIAVAGVLFSLVAYVHLRTARFFHSLAEQRLA</sequence>
<comment type="subcellular location">
    <subcellularLocation>
        <location evidence="1">Cell membrane</location>
        <topology evidence="1">Multi-pass membrane protein</topology>
    </subcellularLocation>
</comment>
<evidence type="ECO:0000256" key="2">
    <source>
        <dbReference type="ARBA" id="ARBA00022475"/>
    </source>
</evidence>
<evidence type="ECO:0000256" key="1">
    <source>
        <dbReference type="ARBA" id="ARBA00004651"/>
    </source>
</evidence>
<accession>A0ABV0EF32</accession>
<dbReference type="RefSeq" id="WP_347307495.1">
    <property type="nucleotide sequence ID" value="NZ_JBAJEX010000002.1"/>
</dbReference>
<evidence type="ECO:0000313" key="8">
    <source>
        <dbReference type="Proteomes" id="UP001482231"/>
    </source>
</evidence>
<name>A0ABV0EF32_9BURK</name>
<feature type="transmembrane region" description="Helical" evidence="6">
    <location>
        <begin position="360"/>
        <end position="379"/>
    </location>
</feature>
<keyword evidence="2" id="KW-1003">Cell membrane</keyword>
<keyword evidence="3 6" id="KW-0812">Transmembrane</keyword>
<feature type="transmembrane region" description="Helical" evidence="6">
    <location>
        <begin position="165"/>
        <end position="186"/>
    </location>
</feature>
<dbReference type="PANTHER" id="PTHR30250:SF11">
    <property type="entry name" value="O-ANTIGEN TRANSPORTER-RELATED"/>
    <property type="match status" value="1"/>
</dbReference>
<evidence type="ECO:0008006" key="9">
    <source>
        <dbReference type="Google" id="ProtNLM"/>
    </source>
</evidence>
<dbReference type="EMBL" id="JBAJEX010000002">
    <property type="protein sequence ID" value="MEO1766437.1"/>
    <property type="molecule type" value="Genomic_DNA"/>
</dbReference>
<reference evidence="7 8" key="1">
    <citation type="submission" date="2024-02" db="EMBL/GenBank/DDBJ databases">
        <title>New thermophilic sulfur-oxidizing bacteria from a hot springs of the Uzon caldera (Kamchatka, Russia).</title>
        <authorList>
            <person name="Dukat A.M."/>
            <person name="Elcheninov A.G."/>
            <person name="Frolov E.N."/>
        </authorList>
    </citation>
    <scope>NUCLEOTIDE SEQUENCE [LARGE SCALE GENOMIC DNA]</scope>
    <source>
        <strain evidence="7 8">AK1</strain>
    </source>
</reference>
<keyword evidence="8" id="KW-1185">Reference proteome</keyword>
<keyword evidence="4 6" id="KW-1133">Transmembrane helix</keyword>
<organism evidence="7 8">
    <name type="scientific">Thiobacter aerophilum</name>
    <dbReference type="NCBI Taxonomy" id="3121275"/>
    <lineage>
        <taxon>Bacteria</taxon>
        <taxon>Pseudomonadati</taxon>
        <taxon>Pseudomonadota</taxon>
        <taxon>Betaproteobacteria</taxon>
        <taxon>Burkholderiales</taxon>
        <taxon>Thiobacteraceae</taxon>
        <taxon>Thiobacter</taxon>
    </lineage>
</organism>